<dbReference type="AlphaFoldDB" id="A0A645AJC5"/>
<dbReference type="EMBL" id="VSSQ01014286">
    <property type="protein sequence ID" value="MPM53325.1"/>
    <property type="molecule type" value="Genomic_DNA"/>
</dbReference>
<reference evidence="1" key="1">
    <citation type="submission" date="2019-08" db="EMBL/GenBank/DDBJ databases">
        <authorList>
            <person name="Kucharzyk K."/>
            <person name="Murdoch R.W."/>
            <person name="Higgins S."/>
            <person name="Loffler F."/>
        </authorList>
    </citation>
    <scope>NUCLEOTIDE SEQUENCE</scope>
</reference>
<organism evidence="1">
    <name type="scientific">bioreactor metagenome</name>
    <dbReference type="NCBI Taxonomy" id="1076179"/>
    <lineage>
        <taxon>unclassified sequences</taxon>
        <taxon>metagenomes</taxon>
        <taxon>ecological metagenomes</taxon>
    </lineage>
</organism>
<name>A0A645AJC5_9ZZZZ</name>
<comment type="caution">
    <text evidence="1">The sequence shown here is derived from an EMBL/GenBank/DDBJ whole genome shotgun (WGS) entry which is preliminary data.</text>
</comment>
<evidence type="ECO:0000313" key="1">
    <source>
        <dbReference type="EMBL" id="MPM53325.1"/>
    </source>
</evidence>
<sequence length="43" mass="4656">MLLAQGNDGDILGGITKDMQPLDHTVCDGFGRGHHDIGNIFFE</sequence>
<accession>A0A645AJC5</accession>
<gene>
    <name evidence="1" type="ORF">SDC9_100092</name>
</gene>
<protein>
    <submittedName>
        <fullName evidence="1">Uncharacterized protein</fullName>
    </submittedName>
</protein>
<proteinExistence type="predicted"/>